<dbReference type="EMBL" id="CP001344">
    <property type="protein sequence ID" value="ACL44255.1"/>
    <property type="molecule type" value="Genomic_DNA"/>
</dbReference>
<dbReference type="InterPro" id="IPR050570">
    <property type="entry name" value="Cell_wall_metabolism_enzyme"/>
</dbReference>
<evidence type="ECO:0000256" key="1">
    <source>
        <dbReference type="SAM" id="MobiDB-lite"/>
    </source>
</evidence>
<sequence>MKRAISQQVDLLSFNRLKIAASGHTAQANVGRHVQLCYARNLLGLTLLATTAIVTTPAVHASVTPPQPQLLGVSQLSLPLTPPLSQESAISPVNASKYQGLTLALRPTPAPVFFEPSQPTPSGDFSLLAAGAPSTGMSSFTQAESSPIQPSTSLLATDLSPLQPVRIEHPFTAADNSTVLSLLTLATVLTLDKVPPAGAPQSSPETGSLKATAEVSPADLTVPPPSPWLAGRLNELHFQQTLPDVPETELNSTPAAEMSSLRLGSVRQNANAALATTAALGVSPREQLMPNQLMPSNPALPVHFKAAKSNGVQETPSRPQADSQPLPQSSLTLSPQSPVSLGVLDSPTANPAAIVKRSIFPQLPNLDLPPLLSPDRYLPGDRPALTAQFIWPAQGVFTSGFGPRWGRMHRGIDIAAPIGTPIVAAASGVVVTSGWNSGGFGNLIEIRHPDGSLTLYAHNNRLLARVGQQVEQGQQIAEMGTTGRSTGPHVHFEIHPAGMGAVNPMLFLNRG</sequence>
<evidence type="ECO:0000259" key="2">
    <source>
        <dbReference type="Pfam" id="PF01551"/>
    </source>
</evidence>
<accession>B8HSE9</accession>
<feature type="compositionally biased region" description="Low complexity" evidence="1">
    <location>
        <begin position="323"/>
        <end position="341"/>
    </location>
</feature>
<dbReference type="PANTHER" id="PTHR21666:SF270">
    <property type="entry name" value="MUREIN HYDROLASE ACTIVATOR ENVC"/>
    <property type="match status" value="1"/>
</dbReference>
<dbReference type="Pfam" id="PF01551">
    <property type="entry name" value="Peptidase_M23"/>
    <property type="match status" value="1"/>
</dbReference>
<dbReference type="SUPFAM" id="SSF51261">
    <property type="entry name" value="Duplicated hybrid motif"/>
    <property type="match status" value="1"/>
</dbReference>
<dbReference type="InterPro" id="IPR011055">
    <property type="entry name" value="Dup_hybrid_motif"/>
</dbReference>
<organism evidence="3">
    <name type="scientific">Cyanothece sp. (strain PCC 7425 / ATCC 29141)</name>
    <dbReference type="NCBI Taxonomy" id="395961"/>
    <lineage>
        <taxon>Bacteria</taxon>
        <taxon>Bacillati</taxon>
        <taxon>Cyanobacteriota</taxon>
        <taxon>Cyanophyceae</taxon>
        <taxon>Gomontiellales</taxon>
        <taxon>Cyanothecaceae</taxon>
        <taxon>Cyanothece</taxon>
    </lineage>
</organism>
<evidence type="ECO:0000313" key="3">
    <source>
        <dbReference type="EMBL" id="ACL44255.1"/>
    </source>
</evidence>
<dbReference type="InterPro" id="IPR016047">
    <property type="entry name" value="M23ase_b-sheet_dom"/>
</dbReference>
<dbReference type="Gene3D" id="2.70.70.10">
    <property type="entry name" value="Glucose Permease (Domain IIA)"/>
    <property type="match status" value="1"/>
</dbReference>
<dbReference type="PANTHER" id="PTHR21666">
    <property type="entry name" value="PEPTIDASE-RELATED"/>
    <property type="match status" value="1"/>
</dbReference>
<feature type="region of interest" description="Disordered" evidence="1">
    <location>
        <begin position="308"/>
        <end position="344"/>
    </location>
</feature>
<dbReference type="AlphaFoldDB" id="B8HSE9"/>
<dbReference type="CDD" id="cd12797">
    <property type="entry name" value="M23_peptidase"/>
    <property type="match status" value="1"/>
</dbReference>
<reference evidence="3" key="1">
    <citation type="submission" date="2009-01" db="EMBL/GenBank/DDBJ databases">
        <title>Complete sequence of chromosome Cyanothece sp. PCC 7425.</title>
        <authorList>
            <consortium name="US DOE Joint Genome Institute"/>
            <person name="Lucas S."/>
            <person name="Copeland A."/>
            <person name="Lapidus A."/>
            <person name="Glavina del Rio T."/>
            <person name="Dalin E."/>
            <person name="Tice H."/>
            <person name="Bruce D."/>
            <person name="Goodwin L."/>
            <person name="Pitluck S."/>
            <person name="Sims D."/>
            <person name="Meineke L."/>
            <person name="Brettin T."/>
            <person name="Detter J.C."/>
            <person name="Han C."/>
            <person name="Larimer F."/>
            <person name="Land M."/>
            <person name="Hauser L."/>
            <person name="Kyrpides N."/>
            <person name="Ovchinnikova G."/>
            <person name="Liberton M."/>
            <person name="Stoeckel J."/>
            <person name="Banerjee A."/>
            <person name="Singh A."/>
            <person name="Page L."/>
            <person name="Sato H."/>
            <person name="Zhao L."/>
            <person name="Sherman L."/>
            <person name="Pakrasi H."/>
            <person name="Richardson P."/>
        </authorList>
    </citation>
    <scope>NUCLEOTIDE SEQUENCE</scope>
    <source>
        <strain evidence="3">PCC 7425</strain>
    </source>
</reference>
<protein>
    <submittedName>
        <fullName evidence="3">Peptidase M23</fullName>
    </submittedName>
</protein>
<dbReference type="eggNOG" id="COG0739">
    <property type="taxonomic scope" value="Bacteria"/>
</dbReference>
<feature type="domain" description="M23ase beta-sheet core" evidence="2">
    <location>
        <begin position="407"/>
        <end position="504"/>
    </location>
</feature>
<feature type="region of interest" description="Disordered" evidence="1">
    <location>
        <begin position="196"/>
        <end position="228"/>
    </location>
</feature>
<name>B8HSE9_CYAP4</name>
<dbReference type="STRING" id="395961.Cyan7425_1888"/>
<gene>
    <name evidence="3" type="ordered locus">Cyan7425_1888</name>
</gene>
<proteinExistence type="predicted"/>
<feature type="compositionally biased region" description="Polar residues" evidence="1">
    <location>
        <begin position="310"/>
        <end position="322"/>
    </location>
</feature>
<dbReference type="GO" id="GO:0004222">
    <property type="term" value="F:metalloendopeptidase activity"/>
    <property type="evidence" value="ECO:0007669"/>
    <property type="project" value="TreeGrafter"/>
</dbReference>
<dbReference type="HOGENOM" id="CLU_532887_0_0_3"/>
<dbReference type="KEGG" id="cyn:Cyan7425_1888"/>